<keyword evidence="8" id="KW-1185">Reference proteome</keyword>
<dbReference type="CDD" id="cd05907">
    <property type="entry name" value="VL_LC_FACS_like"/>
    <property type="match status" value="1"/>
</dbReference>
<keyword evidence="2" id="KW-0436">Ligase</keyword>
<keyword evidence="3" id="KW-0276">Fatty acid metabolism</keyword>
<dbReference type="SUPFAM" id="SSF56801">
    <property type="entry name" value="Acetyl-CoA synthetase-like"/>
    <property type="match status" value="1"/>
</dbReference>
<dbReference type="PROSITE" id="PS00455">
    <property type="entry name" value="AMP_BINDING"/>
    <property type="match status" value="1"/>
</dbReference>
<evidence type="ECO:0000256" key="1">
    <source>
        <dbReference type="ARBA" id="ARBA00006432"/>
    </source>
</evidence>
<gene>
    <name evidence="7" type="ORF">QDX21_05910</name>
</gene>
<name>A0AAJ6DD39_9MICC</name>
<dbReference type="PANTHER" id="PTHR43272:SF32">
    <property type="entry name" value="AMP-DEPENDENT SYNTHETASE_LIGASE DOMAIN-CONTAINING PROTEIN"/>
    <property type="match status" value="1"/>
</dbReference>
<dbReference type="InterPro" id="IPR042099">
    <property type="entry name" value="ANL_N_sf"/>
</dbReference>
<dbReference type="Proteomes" id="UP001224674">
    <property type="component" value="Chromosome"/>
</dbReference>
<keyword evidence="4" id="KW-0443">Lipid metabolism</keyword>
<evidence type="ECO:0000256" key="5">
    <source>
        <dbReference type="ARBA" id="ARBA00032875"/>
    </source>
</evidence>
<feature type="domain" description="AMP-dependent synthetase/ligase" evidence="6">
    <location>
        <begin position="25"/>
        <end position="437"/>
    </location>
</feature>
<dbReference type="InterPro" id="IPR000873">
    <property type="entry name" value="AMP-dep_synth/lig_dom"/>
</dbReference>
<dbReference type="AlphaFoldDB" id="A0AAJ6DD39"/>
<proteinExistence type="inferred from homology"/>
<accession>A0AAJ6DD39</accession>
<dbReference type="Pfam" id="PF00501">
    <property type="entry name" value="AMP-binding"/>
    <property type="match status" value="1"/>
</dbReference>
<evidence type="ECO:0000313" key="8">
    <source>
        <dbReference type="Proteomes" id="UP001224674"/>
    </source>
</evidence>
<dbReference type="PANTHER" id="PTHR43272">
    <property type="entry name" value="LONG-CHAIN-FATTY-ACID--COA LIGASE"/>
    <property type="match status" value="1"/>
</dbReference>
<protein>
    <recommendedName>
        <fullName evidence="5">Acyl-CoA synthetase</fullName>
    </recommendedName>
</protein>
<sequence length="616" mass="66501">MRYVNTQLKVSLPEDSNLTDLVLKTAHHSPEAPAYALSNGIGGWIDVSYREFLDRVRAVAKGLIARGIKPGGLVAVLAPTSYQWAVIDQALWFAGAISVPIYDTSSPAQISHILSDSGTTVILHQGTLQAQAAEKAVDELNQSATDSTRIERLALDEDLFDALTTDGETISDEQLEQARSAATLSDPATIVYTSGTTGSPKGTIITHGNLALGAANLLEYTSEILAAPENRTLMFLPLAHILARAVQFGCLVGKIQIAHTPNLGYLLRDIGSFRPTWLLLVPRMLEKIEAGIINKAREGGQEKIVRAARQVAIEYSTACDAQQRGEGSGPSMALKLKHKVFDKLVFSKIRALMGGNARVAISGASPLHPELAHFFSGMGIHVKEGYGLTESTAPATVNVPGITRIGSVGRPMHGMEVQLADDDEILLRGIAVTPGYYGAQASGESAVDEHGWFHTGDIGRLDDQGYLYVTGRKKELLVTAGGKNVAPTPLEEAIRTCELVDQAVVVGNNRPFVGALIALDTDALKHWCEQHDRHPLSLTEAATDEQVREEIQQYIDQANESVSRAESVRKFKIISAELTQEAGYVTPAAKLQRNRVIEDFQDQIESLYSSGSRSNA</sequence>
<comment type="similarity">
    <text evidence="1">Belongs to the ATP-dependent AMP-binding enzyme family.</text>
</comment>
<dbReference type="RefSeq" id="WP_279675370.1">
    <property type="nucleotide sequence ID" value="NZ_CP122565.1"/>
</dbReference>
<dbReference type="GO" id="GO:0004467">
    <property type="term" value="F:long-chain fatty acid-CoA ligase activity"/>
    <property type="evidence" value="ECO:0007669"/>
    <property type="project" value="TreeGrafter"/>
</dbReference>
<dbReference type="InterPro" id="IPR020845">
    <property type="entry name" value="AMP-binding_CS"/>
</dbReference>
<evidence type="ECO:0000313" key="7">
    <source>
        <dbReference type="EMBL" id="WGH94320.1"/>
    </source>
</evidence>
<dbReference type="Gene3D" id="3.40.50.12780">
    <property type="entry name" value="N-terminal domain of ligase-like"/>
    <property type="match status" value="1"/>
</dbReference>
<evidence type="ECO:0000256" key="3">
    <source>
        <dbReference type="ARBA" id="ARBA00022832"/>
    </source>
</evidence>
<reference evidence="7 8" key="1">
    <citation type="submission" date="2023-03" db="EMBL/GenBank/DDBJ databases">
        <title>Complete genome sequences of several Auritidibacter ignavus strains isolated from ear infections.</title>
        <authorList>
            <person name="Baehr T."/>
            <person name="Baumhoegger A.M."/>
        </authorList>
    </citation>
    <scope>NUCLEOTIDE SEQUENCE [LARGE SCALE GENOMIC DNA]</scope>
    <source>
        <strain evidence="7 8">BABAE-6</strain>
    </source>
</reference>
<organism evidence="7 8">
    <name type="scientific">Auritidibacter ignavus</name>
    <dbReference type="NCBI Taxonomy" id="678932"/>
    <lineage>
        <taxon>Bacteria</taxon>
        <taxon>Bacillati</taxon>
        <taxon>Actinomycetota</taxon>
        <taxon>Actinomycetes</taxon>
        <taxon>Micrococcales</taxon>
        <taxon>Micrococcaceae</taxon>
        <taxon>Auritidibacter</taxon>
    </lineage>
</organism>
<dbReference type="GO" id="GO:0016020">
    <property type="term" value="C:membrane"/>
    <property type="evidence" value="ECO:0007669"/>
    <property type="project" value="TreeGrafter"/>
</dbReference>
<evidence type="ECO:0000259" key="6">
    <source>
        <dbReference type="Pfam" id="PF00501"/>
    </source>
</evidence>
<evidence type="ECO:0000256" key="4">
    <source>
        <dbReference type="ARBA" id="ARBA00023098"/>
    </source>
</evidence>
<dbReference type="Pfam" id="PF23562">
    <property type="entry name" value="AMP-binding_C_3"/>
    <property type="match status" value="1"/>
</dbReference>
<evidence type="ECO:0000256" key="2">
    <source>
        <dbReference type="ARBA" id="ARBA00022598"/>
    </source>
</evidence>
<dbReference type="EMBL" id="CP122566">
    <property type="protein sequence ID" value="WGH94320.1"/>
    <property type="molecule type" value="Genomic_DNA"/>
</dbReference>